<evidence type="ECO:0000259" key="7">
    <source>
        <dbReference type="PROSITE" id="PS50102"/>
    </source>
</evidence>
<keyword evidence="3 5" id="KW-0694">RNA-binding</keyword>
<dbReference type="CDD" id="cd12676">
    <property type="entry name" value="RRM3_Nop4p"/>
    <property type="match status" value="1"/>
</dbReference>
<feature type="region of interest" description="Disordered" evidence="6">
    <location>
        <begin position="784"/>
        <end position="808"/>
    </location>
</feature>
<dbReference type="Gene3D" id="3.30.70.330">
    <property type="match status" value="4"/>
</dbReference>
<dbReference type="InterPro" id="IPR035979">
    <property type="entry name" value="RBD_domain_sf"/>
</dbReference>
<dbReference type="PROSITE" id="PS50102">
    <property type="entry name" value="RRM"/>
    <property type="match status" value="4"/>
</dbReference>
<keyword evidence="2" id="KW-0677">Repeat</keyword>
<evidence type="ECO:0000256" key="1">
    <source>
        <dbReference type="ARBA" id="ARBA00004123"/>
    </source>
</evidence>
<dbReference type="InterPro" id="IPR012677">
    <property type="entry name" value="Nucleotide-bd_a/b_plait_sf"/>
</dbReference>
<comment type="subcellular location">
    <subcellularLocation>
        <location evidence="1">Nucleus</location>
    </subcellularLocation>
</comment>
<evidence type="ECO:0000256" key="6">
    <source>
        <dbReference type="SAM" id="MobiDB-lite"/>
    </source>
</evidence>
<feature type="domain" description="RRM" evidence="7">
    <location>
        <begin position="371"/>
        <end position="484"/>
    </location>
</feature>
<evidence type="ECO:0000256" key="2">
    <source>
        <dbReference type="ARBA" id="ARBA00022737"/>
    </source>
</evidence>
<evidence type="ECO:0000256" key="4">
    <source>
        <dbReference type="ARBA" id="ARBA00023242"/>
    </source>
</evidence>
<dbReference type="PANTHER" id="PTHR48039:SF5">
    <property type="entry name" value="RNA-BINDING PROTEIN 28"/>
    <property type="match status" value="1"/>
</dbReference>
<dbReference type="PANTHER" id="PTHR48039">
    <property type="entry name" value="RNA-BINDING MOTIF PROTEIN 14B"/>
    <property type="match status" value="1"/>
</dbReference>
<keyword evidence="9" id="KW-1185">Reference proteome</keyword>
<feature type="domain" description="RRM" evidence="7">
    <location>
        <begin position="97"/>
        <end position="175"/>
    </location>
</feature>
<dbReference type="CDD" id="cd12677">
    <property type="entry name" value="RRM4_Nop4p"/>
    <property type="match status" value="1"/>
</dbReference>
<proteinExistence type="predicted"/>
<name>A0ABR4ACQ9_9LECA</name>
<keyword evidence="4" id="KW-0539">Nucleus</keyword>
<feature type="compositionally biased region" description="Basic residues" evidence="6">
    <location>
        <begin position="750"/>
        <end position="760"/>
    </location>
</feature>
<evidence type="ECO:0000256" key="5">
    <source>
        <dbReference type="PROSITE-ProRule" id="PRU00176"/>
    </source>
</evidence>
<evidence type="ECO:0000256" key="3">
    <source>
        <dbReference type="ARBA" id="ARBA00022884"/>
    </source>
</evidence>
<dbReference type="SMART" id="SM00360">
    <property type="entry name" value="RRM"/>
    <property type="match status" value="4"/>
</dbReference>
<feature type="region of interest" description="Disordered" evidence="6">
    <location>
        <begin position="711"/>
        <end position="772"/>
    </location>
</feature>
<reference evidence="8 9" key="1">
    <citation type="submission" date="2024-09" db="EMBL/GenBank/DDBJ databases">
        <title>Rethinking Asexuality: The Enigmatic Case of Functional Sexual Genes in Lepraria (Stereocaulaceae).</title>
        <authorList>
            <person name="Doellman M."/>
            <person name="Sun Y."/>
            <person name="Barcenas-Pena A."/>
            <person name="Lumbsch H.T."/>
            <person name="Grewe F."/>
        </authorList>
    </citation>
    <scope>NUCLEOTIDE SEQUENCE [LARGE SCALE GENOMIC DNA]</scope>
    <source>
        <strain evidence="8 9">Mercado 3170</strain>
    </source>
</reference>
<evidence type="ECO:0000313" key="9">
    <source>
        <dbReference type="Proteomes" id="UP001590950"/>
    </source>
</evidence>
<dbReference type="InterPro" id="IPR034809">
    <property type="entry name" value="Nop4_RRM4"/>
</dbReference>
<sequence length="808" mass="88991">MSAVQSDETSGGRGLGEYLSIHTNRLSISPDLVLSVENIQVSTKALPNLTMCRCKRQRLILDGHEKVTASSDEAVEFDANKVPERVDVQQPKEQQGRSLFVCALPATATTESLTNLFSQFFPIKHATVVVDPITKKSKGYGFVTFADVEDAQTAREFFNGSLFDGQKIKVKIAQPRQRQANGDGSSSSPKRIIRQQKPDFQPLPKLIVRNLPWTVKDPDGLAALFRSYGKVKHATIPKKKLGLSAGFGFVVLRGRKNAERALAEVNGKEIEGRTLAVDWAVEKVLWETLQEGHLEGQEQSPKFSHSTDDYSEESVKFEGNEAVIVSNVPHGDIEQQDVSDSKVDEDDDKDMLDDGDLSGHLTSRTTRNSSSTLFIRNLPFTADDGLLLEHFTSFGPVRYARIVIDHTTERSKGTGFVCFHNSGDADACLREAPRIQPSIGRTSTAKKGANTSSNKQSLLEDTSVDLSGRYTLEGRVLHVTRAVDRTEATRLTFAGNTLRDARDKDRRRLYLLSEGTVPSGTPLYDQLSASEVKMREDSAKQRQLLIRTNPALHLSLTRLSVRNLPRSVTSKNLKALAREAAVGFASDVKAGTRRQLSKEELARGGEEMKEAEQVRKTRGKGIVKQAKVVFEGREGGKVAEHSGAGRSRGYGFIEYSSHRWALMGLRWLNGHVVGRSQGAPAANGPTPAAAESKKRLIVEFAIENAQVVGRRHEREAKARKRSKLVSERREKGELPAATSKTLSKDQLMAKTRKGMKRKRGSSSAASEQIDAVSTSAVETLLGKSTKRQQIIGRKRMLRESRTEAAPSG</sequence>
<dbReference type="InterPro" id="IPR000504">
    <property type="entry name" value="RRM_dom"/>
</dbReference>
<feature type="region of interest" description="Disordered" evidence="6">
    <location>
        <begin position="328"/>
        <end position="365"/>
    </location>
</feature>
<dbReference type="InterPro" id="IPR034808">
    <property type="entry name" value="Nop4p_RRM3"/>
</dbReference>
<dbReference type="EMBL" id="JBEFKJ010000011">
    <property type="protein sequence ID" value="KAL2043284.1"/>
    <property type="molecule type" value="Genomic_DNA"/>
</dbReference>
<evidence type="ECO:0000313" key="8">
    <source>
        <dbReference type="EMBL" id="KAL2043284.1"/>
    </source>
</evidence>
<feature type="domain" description="RRM" evidence="7">
    <location>
        <begin position="557"/>
        <end position="703"/>
    </location>
</feature>
<feature type="compositionally biased region" description="Polar residues" evidence="6">
    <location>
        <begin position="176"/>
        <end position="189"/>
    </location>
</feature>
<accession>A0ABR4ACQ9</accession>
<comment type="caution">
    <text evidence="8">The sequence shown here is derived from an EMBL/GenBank/DDBJ whole genome shotgun (WGS) entry which is preliminary data.</text>
</comment>
<feature type="compositionally biased region" description="Acidic residues" evidence="6">
    <location>
        <begin position="343"/>
        <end position="356"/>
    </location>
</feature>
<protein>
    <recommendedName>
        <fullName evidence="7">RRM domain-containing protein</fullName>
    </recommendedName>
</protein>
<dbReference type="Pfam" id="PF00076">
    <property type="entry name" value="RRM_1"/>
    <property type="match status" value="3"/>
</dbReference>
<feature type="compositionally biased region" description="Basic and acidic residues" evidence="6">
    <location>
        <begin position="724"/>
        <end position="733"/>
    </location>
</feature>
<gene>
    <name evidence="8" type="ORF">N7G274_003590</name>
</gene>
<dbReference type="InterPro" id="IPR051945">
    <property type="entry name" value="RRM_MRD1_RNA_proc_ribogen"/>
</dbReference>
<feature type="compositionally biased region" description="Polar residues" evidence="6">
    <location>
        <begin position="761"/>
        <end position="772"/>
    </location>
</feature>
<feature type="domain" description="RRM" evidence="7">
    <location>
        <begin position="204"/>
        <end position="282"/>
    </location>
</feature>
<dbReference type="SUPFAM" id="SSF54928">
    <property type="entry name" value="RNA-binding domain, RBD"/>
    <property type="match status" value="3"/>
</dbReference>
<feature type="region of interest" description="Disordered" evidence="6">
    <location>
        <begin position="173"/>
        <end position="195"/>
    </location>
</feature>
<organism evidence="8 9">
    <name type="scientific">Stereocaulon virgatum</name>
    <dbReference type="NCBI Taxonomy" id="373712"/>
    <lineage>
        <taxon>Eukaryota</taxon>
        <taxon>Fungi</taxon>
        <taxon>Dikarya</taxon>
        <taxon>Ascomycota</taxon>
        <taxon>Pezizomycotina</taxon>
        <taxon>Lecanoromycetes</taxon>
        <taxon>OSLEUM clade</taxon>
        <taxon>Lecanoromycetidae</taxon>
        <taxon>Lecanorales</taxon>
        <taxon>Lecanorineae</taxon>
        <taxon>Stereocaulaceae</taxon>
        <taxon>Stereocaulon</taxon>
    </lineage>
</organism>
<dbReference type="Proteomes" id="UP001590950">
    <property type="component" value="Unassembled WGS sequence"/>
</dbReference>